<reference evidence="1" key="1">
    <citation type="submission" date="2018-05" db="EMBL/GenBank/DDBJ databases">
        <authorList>
            <person name="Lanie J.A."/>
            <person name="Ng W.-L."/>
            <person name="Kazmierczak K.M."/>
            <person name="Andrzejewski T.M."/>
            <person name="Davidsen T.M."/>
            <person name="Wayne K.J."/>
            <person name="Tettelin H."/>
            <person name="Glass J.I."/>
            <person name="Rusch D."/>
            <person name="Podicherti R."/>
            <person name="Tsui H.-C.T."/>
            <person name="Winkler M.E."/>
        </authorList>
    </citation>
    <scope>NUCLEOTIDE SEQUENCE</scope>
</reference>
<proteinExistence type="predicted"/>
<evidence type="ECO:0000313" key="1">
    <source>
        <dbReference type="EMBL" id="SVA46208.1"/>
    </source>
</evidence>
<accession>A0A381W2L7</accession>
<sequence>MAEPKAYEPVSRRGNRSASKLYSEADCSYFGLVLIPYNEVWWIPFSEIRGKHSVCTNIEHDSLAEYRDNIDGLKKWH</sequence>
<dbReference type="EMBL" id="UINC01010386">
    <property type="protein sequence ID" value="SVA46208.1"/>
    <property type="molecule type" value="Genomic_DNA"/>
</dbReference>
<dbReference type="GO" id="GO:0003676">
    <property type="term" value="F:nucleic acid binding"/>
    <property type="evidence" value="ECO:0007669"/>
    <property type="project" value="InterPro"/>
</dbReference>
<dbReference type="InterPro" id="IPR011856">
    <property type="entry name" value="tRNA_endonuc-like_dom_sf"/>
</dbReference>
<dbReference type="Gene3D" id="3.40.1350.10">
    <property type="match status" value="1"/>
</dbReference>
<protein>
    <submittedName>
        <fullName evidence="1">Uncharacterized protein</fullName>
    </submittedName>
</protein>
<dbReference type="AlphaFoldDB" id="A0A381W2L7"/>
<gene>
    <name evidence="1" type="ORF">METZ01_LOCUS99062</name>
</gene>
<name>A0A381W2L7_9ZZZZ</name>
<organism evidence="1">
    <name type="scientific">marine metagenome</name>
    <dbReference type="NCBI Taxonomy" id="408172"/>
    <lineage>
        <taxon>unclassified sequences</taxon>
        <taxon>metagenomes</taxon>
        <taxon>ecological metagenomes</taxon>
    </lineage>
</organism>